<keyword evidence="2" id="KW-1185">Reference proteome</keyword>
<name>A0A1U7D7F2_9RHOB</name>
<evidence type="ECO:0000313" key="2">
    <source>
        <dbReference type="Proteomes" id="UP000186559"/>
    </source>
</evidence>
<dbReference type="AlphaFoldDB" id="A0A1U7D7F2"/>
<dbReference type="Proteomes" id="UP000186559">
    <property type="component" value="Chromosome"/>
</dbReference>
<sequence length="82" mass="8936">MRPRPVGVRGKRASRPCGSLARVRRGLGLHGRLPRQLAVASRTLRDGEPEVATLMCRNGSGPGRACPLTRLAHAAAQRYRVR</sequence>
<protein>
    <submittedName>
        <fullName evidence="1">Uncharacterized protein</fullName>
    </submittedName>
</protein>
<dbReference type="EMBL" id="CP014796">
    <property type="protein sequence ID" value="APX24038.1"/>
    <property type="molecule type" value="Genomic_DNA"/>
</dbReference>
<gene>
    <name evidence="1" type="ORF">Ga0080559_TMP3242</name>
</gene>
<organism evidence="1 2">
    <name type="scientific">Salipiger profundus</name>
    <dbReference type="NCBI Taxonomy" id="1229727"/>
    <lineage>
        <taxon>Bacteria</taxon>
        <taxon>Pseudomonadati</taxon>
        <taxon>Pseudomonadota</taxon>
        <taxon>Alphaproteobacteria</taxon>
        <taxon>Rhodobacterales</taxon>
        <taxon>Roseobacteraceae</taxon>
        <taxon>Salipiger</taxon>
    </lineage>
</organism>
<proteinExistence type="predicted"/>
<evidence type="ECO:0000313" key="1">
    <source>
        <dbReference type="EMBL" id="APX24038.1"/>
    </source>
</evidence>
<accession>A0A1U7D7F2</accession>
<reference evidence="1 2" key="1">
    <citation type="submission" date="2016-03" db="EMBL/GenBank/DDBJ databases">
        <title>Deep-sea bacteria in the southern Pacific.</title>
        <authorList>
            <person name="Tang K."/>
        </authorList>
    </citation>
    <scope>NUCLEOTIDE SEQUENCE [LARGE SCALE GENOMIC DNA]</scope>
    <source>
        <strain evidence="1 2">JLT2016</strain>
    </source>
</reference>
<dbReference type="KEGG" id="tpro:Ga0080559_TMP3242"/>